<evidence type="ECO:0000313" key="4">
    <source>
        <dbReference type="EMBL" id="KAL1221418.1"/>
    </source>
</evidence>
<dbReference type="Pfam" id="PF00400">
    <property type="entry name" value="WD40"/>
    <property type="match status" value="2"/>
</dbReference>
<dbReference type="PROSITE" id="PS50082">
    <property type="entry name" value="WD_REPEATS_2"/>
    <property type="match status" value="2"/>
</dbReference>
<dbReference type="Proteomes" id="UP001558713">
    <property type="component" value="Unassembled WGS sequence"/>
</dbReference>
<gene>
    <name evidence="4" type="ORF">V5N11_013813</name>
</gene>
<keyword evidence="1 3" id="KW-0853">WD repeat</keyword>
<dbReference type="SUPFAM" id="SSF50978">
    <property type="entry name" value="WD40 repeat-like"/>
    <property type="match status" value="1"/>
</dbReference>
<dbReference type="PANTHER" id="PTHR10971">
    <property type="entry name" value="MRNA EXPORT FACTOR AND BUB3"/>
    <property type="match status" value="1"/>
</dbReference>
<accession>A0ABD1BW58</accession>
<dbReference type="EMBL" id="JBANAX010000129">
    <property type="protein sequence ID" value="KAL1221418.1"/>
    <property type="molecule type" value="Genomic_DNA"/>
</dbReference>
<sequence>MLLLQVRCWEISSSEASISGDTKVSFSHDQPVLCYSWKDDGTTFFTGGCDKQAKMWPLLSGVEPFTVAMHDASIQQHMAWIPGMNLLVTGSWDKTLNYWDTRQPNPVPTQQLPDKCYALTLKDTLINSFRLTKTSD</sequence>
<reference evidence="4 5" key="1">
    <citation type="submission" date="2024-04" db="EMBL/GenBank/DDBJ databases">
        <title>Genome assembly C_amara_ONT_v2.</title>
        <authorList>
            <person name="Yant L."/>
            <person name="Moore C."/>
            <person name="Slenker M."/>
        </authorList>
    </citation>
    <scope>NUCLEOTIDE SEQUENCE [LARGE SCALE GENOMIC DNA]</scope>
    <source>
        <tissue evidence="4">Leaf</tissue>
    </source>
</reference>
<evidence type="ECO:0000313" key="5">
    <source>
        <dbReference type="Proteomes" id="UP001558713"/>
    </source>
</evidence>
<dbReference type="SMART" id="SM00320">
    <property type="entry name" value="WD40"/>
    <property type="match status" value="2"/>
</dbReference>
<evidence type="ECO:0000256" key="3">
    <source>
        <dbReference type="PROSITE-ProRule" id="PRU00221"/>
    </source>
</evidence>
<dbReference type="InterPro" id="IPR001680">
    <property type="entry name" value="WD40_rpt"/>
</dbReference>
<feature type="repeat" description="WD" evidence="3">
    <location>
        <begin position="25"/>
        <end position="66"/>
    </location>
</feature>
<dbReference type="Gene3D" id="2.130.10.10">
    <property type="entry name" value="YVTN repeat-like/Quinoprotein amine dehydrogenase"/>
    <property type="match status" value="1"/>
</dbReference>
<evidence type="ECO:0000256" key="2">
    <source>
        <dbReference type="ARBA" id="ARBA00022737"/>
    </source>
</evidence>
<proteinExistence type="predicted"/>
<name>A0ABD1BW58_CARAN</name>
<feature type="repeat" description="WD" evidence="3">
    <location>
        <begin position="78"/>
        <end position="109"/>
    </location>
</feature>
<keyword evidence="5" id="KW-1185">Reference proteome</keyword>
<organism evidence="4 5">
    <name type="scientific">Cardamine amara subsp. amara</name>
    <dbReference type="NCBI Taxonomy" id="228776"/>
    <lineage>
        <taxon>Eukaryota</taxon>
        <taxon>Viridiplantae</taxon>
        <taxon>Streptophyta</taxon>
        <taxon>Embryophyta</taxon>
        <taxon>Tracheophyta</taxon>
        <taxon>Spermatophyta</taxon>
        <taxon>Magnoliopsida</taxon>
        <taxon>eudicotyledons</taxon>
        <taxon>Gunneridae</taxon>
        <taxon>Pentapetalae</taxon>
        <taxon>rosids</taxon>
        <taxon>malvids</taxon>
        <taxon>Brassicales</taxon>
        <taxon>Brassicaceae</taxon>
        <taxon>Cardamineae</taxon>
        <taxon>Cardamine</taxon>
    </lineage>
</organism>
<dbReference type="AlphaFoldDB" id="A0ABD1BW58"/>
<evidence type="ECO:0000256" key="1">
    <source>
        <dbReference type="ARBA" id="ARBA00022574"/>
    </source>
</evidence>
<dbReference type="InterPro" id="IPR015943">
    <property type="entry name" value="WD40/YVTN_repeat-like_dom_sf"/>
</dbReference>
<protein>
    <submittedName>
        <fullName evidence="4">Protein RAE1</fullName>
    </submittedName>
</protein>
<dbReference type="InterPro" id="IPR036322">
    <property type="entry name" value="WD40_repeat_dom_sf"/>
</dbReference>
<keyword evidence="2" id="KW-0677">Repeat</keyword>
<comment type="caution">
    <text evidence="4">The sequence shown here is derived from an EMBL/GenBank/DDBJ whole genome shotgun (WGS) entry which is preliminary data.</text>
</comment>